<name>A0A6Q2X9X5_ESOLU</name>
<dbReference type="Gene3D" id="3.90.640.10">
    <property type="entry name" value="Actin, Chain A, domain 4"/>
    <property type="match status" value="1"/>
</dbReference>
<keyword evidence="6" id="KW-0067">ATP-binding</keyword>
<dbReference type="FunFam" id="1.20.1270.10:FF:000002">
    <property type="entry name" value="Heat shock 70 kDa protein 4"/>
    <property type="match status" value="1"/>
</dbReference>
<comment type="similarity">
    <text evidence="2">Belongs to the heat shock protein 70 family.</text>
</comment>
<evidence type="ECO:0000256" key="6">
    <source>
        <dbReference type="ARBA" id="ARBA00022840"/>
    </source>
</evidence>
<dbReference type="PRINTS" id="PR00301">
    <property type="entry name" value="HEATSHOCK70"/>
</dbReference>
<gene>
    <name evidence="8" type="primary">HSPA4L</name>
</gene>
<dbReference type="GO" id="GO:0140662">
    <property type="term" value="F:ATP-dependent protein folding chaperone"/>
    <property type="evidence" value="ECO:0007669"/>
    <property type="project" value="InterPro"/>
</dbReference>
<dbReference type="FunFam" id="3.30.420.40:FF:000171">
    <property type="entry name" value="Heat shock 70 kDa protein 4"/>
    <property type="match status" value="1"/>
</dbReference>
<dbReference type="InterPro" id="IPR029048">
    <property type="entry name" value="HSP70_C_sf"/>
</dbReference>
<reference evidence="8" key="2">
    <citation type="submission" date="2020-02" db="EMBL/GenBank/DDBJ databases">
        <title>Esox lucius (northern pike) genome, fEsoLuc1, primary haplotype.</title>
        <authorList>
            <person name="Myers G."/>
            <person name="Karagic N."/>
            <person name="Meyer A."/>
            <person name="Pippel M."/>
            <person name="Reichard M."/>
            <person name="Winkler S."/>
            <person name="Tracey A."/>
            <person name="Sims Y."/>
            <person name="Howe K."/>
            <person name="Rhie A."/>
            <person name="Formenti G."/>
            <person name="Durbin R."/>
            <person name="Fedrigo O."/>
            <person name="Jarvis E.D."/>
        </authorList>
    </citation>
    <scope>NUCLEOTIDE SEQUENCE [LARGE SCALE GENOMIC DNA]</scope>
</reference>
<evidence type="ECO:0000256" key="4">
    <source>
        <dbReference type="ARBA" id="ARBA00022553"/>
    </source>
</evidence>
<proteinExistence type="inferred from homology"/>
<comment type="subcellular location">
    <subcellularLocation>
        <location evidence="1">Cytoplasm</location>
    </subcellularLocation>
</comment>
<evidence type="ECO:0000256" key="2">
    <source>
        <dbReference type="ARBA" id="ARBA00007381"/>
    </source>
</evidence>
<organism evidence="8 9">
    <name type="scientific">Esox lucius</name>
    <name type="common">Northern pike</name>
    <dbReference type="NCBI Taxonomy" id="8010"/>
    <lineage>
        <taxon>Eukaryota</taxon>
        <taxon>Metazoa</taxon>
        <taxon>Chordata</taxon>
        <taxon>Craniata</taxon>
        <taxon>Vertebrata</taxon>
        <taxon>Euteleostomi</taxon>
        <taxon>Actinopterygii</taxon>
        <taxon>Neopterygii</taxon>
        <taxon>Teleostei</taxon>
        <taxon>Protacanthopterygii</taxon>
        <taxon>Esociformes</taxon>
        <taxon>Esocidae</taxon>
        <taxon>Esox</taxon>
    </lineage>
</organism>
<dbReference type="Gene3D" id="2.60.34.10">
    <property type="entry name" value="Substrate Binding Domain Of DNAk, Chain A, domain 1"/>
    <property type="match status" value="1"/>
</dbReference>
<dbReference type="PROSITE" id="PS01036">
    <property type="entry name" value="HSP70_3"/>
    <property type="match status" value="1"/>
</dbReference>
<accession>A0A6Q2X9X5</accession>
<dbReference type="FunFam" id="3.90.640.10:FF:000004">
    <property type="entry name" value="Heat shock 70 kDa protein 4"/>
    <property type="match status" value="1"/>
</dbReference>
<keyword evidence="5" id="KW-0547">Nucleotide-binding</keyword>
<dbReference type="SUPFAM" id="SSF53067">
    <property type="entry name" value="Actin-like ATPase domain"/>
    <property type="match status" value="2"/>
</dbReference>
<evidence type="ECO:0000313" key="8">
    <source>
        <dbReference type="Ensembl" id="ENSELUP00000050032.1"/>
    </source>
</evidence>
<dbReference type="GO" id="GO:0005524">
    <property type="term" value="F:ATP binding"/>
    <property type="evidence" value="ECO:0007669"/>
    <property type="project" value="UniProtKB-KW"/>
</dbReference>
<dbReference type="InterPro" id="IPR029047">
    <property type="entry name" value="HSP70_peptide-bd_sf"/>
</dbReference>
<dbReference type="FunFam" id="3.30.420.40:FF:000495">
    <property type="entry name" value="Heat shock protein 4b"/>
    <property type="match status" value="1"/>
</dbReference>
<dbReference type="GeneTree" id="ENSGT00940000158736"/>
<dbReference type="PANTHER" id="PTHR45639:SF5">
    <property type="entry name" value="HEAT SHOCK 70 KDA PROTEIN 4L"/>
    <property type="match status" value="1"/>
</dbReference>
<dbReference type="GO" id="GO:0005634">
    <property type="term" value="C:nucleus"/>
    <property type="evidence" value="ECO:0007669"/>
    <property type="project" value="TreeGrafter"/>
</dbReference>
<reference evidence="9" key="1">
    <citation type="journal article" date="2014" name="PLoS ONE">
        <title>The genome and linkage map of the northern pike (Esox lucius): conserved synteny revealed between the salmonid sister group and the Neoteleostei.</title>
        <authorList>
            <person name="Rondeau E.B."/>
            <person name="Minkley D.R."/>
            <person name="Leong J.S."/>
            <person name="Messmer A.M."/>
            <person name="Jantzen J.R."/>
            <person name="von Schalburg K.R."/>
            <person name="Lemon C."/>
            <person name="Bird N.H."/>
            <person name="Koop B.F."/>
        </authorList>
    </citation>
    <scope>NUCLEOTIDE SEQUENCE</scope>
</reference>
<dbReference type="InterPro" id="IPR013126">
    <property type="entry name" value="Hsp_70_fam"/>
</dbReference>
<dbReference type="AlphaFoldDB" id="A0A6Q2X9X5"/>
<evidence type="ECO:0008006" key="10">
    <source>
        <dbReference type="Google" id="ProtNLM"/>
    </source>
</evidence>
<evidence type="ECO:0000256" key="1">
    <source>
        <dbReference type="ARBA" id="ARBA00004496"/>
    </source>
</evidence>
<dbReference type="PANTHER" id="PTHR45639">
    <property type="entry name" value="HSC70CB, ISOFORM G-RELATED"/>
    <property type="match status" value="1"/>
</dbReference>
<dbReference type="GO" id="GO:0005829">
    <property type="term" value="C:cytosol"/>
    <property type="evidence" value="ECO:0007669"/>
    <property type="project" value="TreeGrafter"/>
</dbReference>
<sequence length="797" mass="89651">MSVVGIDVGFQNCYIAVARSGGIETIANEYSDRCTPNKTLFLQIITNFKNTIHGFKKFHGRAFDDPYVQREKPMLPYSLHKLASGNTGIKVRYLNEDKVFTIEQVTAMLLTKLKETSESALKKPVVDCVISVPSFFTDAERRSVMDATQIAGLNCLRLINDTTAVALAYGIYKQDLPTPEEKPRNVVFVDLGHSSFQLSISAFNKGKLKILATAFDPYLGGRNFDEVLVEHFCEEFKARYKLNVKENPRALLRLSQECEKLKKLMSANCSDLPINIECFMNDIDVTGKMNRVQFEELCASLLMRVEAPLKAVMEQSKLSRDEIYAVEVVGGATRIPSVKERISKFFGKDVSTTLNADEAVARGCALQCAIMSPAFKVREFSITDVVPFPITLQHLLSCNHPAPFSKVITFHKKEPFDLEAFYSLPQELPYPDIRIGHFSVQNVVPQPDGDSSKVKVKVRVNVHGIFSVSSASLMEKQKGEGEDTEPYTPLDFIVKGNYTSICMSCESLRTIIRVGTNLSKMFPTKEGVPGEKQDPGAGGSKPKVKVKSTDLPILANNIRQLDRGVLNDFVEYEGQMIIQDKLEKERNDAKNAVEEYVYDLRDKLCSIYEKYTTEEDSNRLTLMLGDTENWLYEEGEDQAKQVYVDKASISRLYREHEDRPRAFEEMGKKIQLYMKAVELYKHKDEHYQHLSAEEMSSVEKCVNESMAWMNSKMNAQNKLTITQDPVIKVADIISKIQELDGICNPVINRPKPKAEEVLEENERSNGAHNGPRQGSDGKGDAKGCSQTKPPSGEMEID</sequence>
<feature type="compositionally biased region" description="Basic and acidic residues" evidence="7">
    <location>
        <begin position="753"/>
        <end position="765"/>
    </location>
</feature>
<dbReference type="FunFam" id="3.30.30.30:FF:000002">
    <property type="entry name" value="Heat shock 70 kDa protein 4"/>
    <property type="match status" value="1"/>
</dbReference>
<protein>
    <recommendedName>
        <fullName evidence="10">Heat shock protein 4 like</fullName>
    </recommendedName>
</protein>
<dbReference type="Proteomes" id="UP000265140">
    <property type="component" value="Chromosome 15"/>
</dbReference>
<evidence type="ECO:0000313" key="9">
    <source>
        <dbReference type="Proteomes" id="UP000265140"/>
    </source>
</evidence>
<reference evidence="8" key="4">
    <citation type="submission" date="2025-09" db="UniProtKB">
        <authorList>
            <consortium name="Ensembl"/>
        </authorList>
    </citation>
    <scope>IDENTIFICATION</scope>
</reference>
<dbReference type="Gene3D" id="1.20.1270.10">
    <property type="match status" value="1"/>
</dbReference>
<evidence type="ECO:0000256" key="3">
    <source>
        <dbReference type="ARBA" id="ARBA00022490"/>
    </source>
</evidence>
<dbReference type="FunFam" id="3.30.420.40:FF:000767">
    <property type="entry name" value="Heat shock protein 70 (HSP70)-4, putative"/>
    <property type="match status" value="2"/>
</dbReference>
<dbReference type="SUPFAM" id="SSF100934">
    <property type="entry name" value="Heat shock protein 70kD (HSP70), C-terminal subdomain"/>
    <property type="match status" value="2"/>
</dbReference>
<keyword evidence="9" id="KW-1185">Reference proteome</keyword>
<reference evidence="8" key="3">
    <citation type="submission" date="2025-08" db="UniProtKB">
        <authorList>
            <consortium name="Ensembl"/>
        </authorList>
    </citation>
    <scope>IDENTIFICATION</scope>
</reference>
<dbReference type="InterPro" id="IPR018181">
    <property type="entry name" value="Heat_shock_70_CS"/>
</dbReference>
<dbReference type="Gene3D" id="3.30.30.30">
    <property type="match status" value="1"/>
</dbReference>
<keyword evidence="4" id="KW-0597">Phosphoprotein</keyword>
<evidence type="ECO:0000256" key="5">
    <source>
        <dbReference type="ARBA" id="ARBA00022741"/>
    </source>
</evidence>
<dbReference type="InterPro" id="IPR043129">
    <property type="entry name" value="ATPase_NBD"/>
</dbReference>
<dbReference type="Bgee" id="ENSELUG00000009927">
    <property type="expression patterns" value="Expressed in brain and 9 other cell types or tissues"/>
</dbReference>
<keyword evidence="3" id="KW-0963">Cytoplasm</keyword>
<dbReference type="Pfam" id="PF00012">
    <property type="entry name" value="HSP70"/>
    <property type="match status" value="1"/>
</dbReference>
<evidence type="ECO:0000256" key="7">
    <source>
        <dbReference type="SAM" id="MobiDB-lite"/>
    </source>
</evidence>
<dbReference type="Ensembl" id="ENSELUT00000065119.2">
    <property type="protein sequence ID" value="ENSELUP00000050032.1"/>
    <property type="gene ID" value="ENSELUG00000009927.3"/>
</dbReference>
<dbReference type="SUPFAM" id="SSF100920">
    <property type="entry name" value="Heat shock protein 70kD (HSP70), peptide-binding domain"/>
    <property type="match status" value="1"/>
</dbReference>
<dbReference type="Gene3D" id="3.30.420.40">
    <property type="match status" value="2"/>
</dbReference>
<feature type="region of interest" description="Disordered" evidence="7">
    <location>
        <begin position="753"/>
        <end position="797"/>
    </location>
</feature>
<feature type="region of interest" description="Disordered" evidence="7">
    <location>
        <begin position="523"/>
        <end position="544"/>
    </location>
</feature>